<dbReference type="GO" id="GO:0080188">
    <property type="term" value="P:gene silencing by siRNA-directed DNA methylation"/>
    <property type="evidence" value="ECO:0007669"/>
    <property type="project" value="InterPro"/>
</dbReference>
<feature type="domain" description="XS" evidence="2">
    <location>
        <begin position="10"/>
        <end position="118"/>
    </location>
</feature>
<dbReference type="PANTHER" id="PTHR21596">
    <property type="entry name" value="RIBONUCLEASE P SUBUNIT P38"/>
    <property type="match status" value="1"/>
</dbReference>
<dbReference type="OrthoDB" id="1892195at2759"/>
<protein>
    <recommendedName>
        <fullName evidence="6">Factor of DNA methylation 1-5/IDN2 domain-containing protein</fullName>
    </recommendedName>
</protein>
<evidence type="ECO:0008006" key="6">
    <source>
        <dbReference type="Google" id="ProtNLM"/>
    </source>
</evidence>
<dbReference type="Gramene" id="TVU22122">
    <property type="protein sequence ID" value="TVU22122"/>
    <property type="gene ID" value="EJB05_31804"/>
</dbReference>
<dbReference type="Gene3D" id="3.30.70.2890">
    <property type="entry name" value="XS domain"/>
    <property type="match status" value="1"/>
</dbReference>
<comment type="caution">
    <text evidence="4">The sequence shown here is derived from an EMBL/GenBank/DDBJ whole genome shotgun (WGS) entry which is preliminary data.</text>
</comment>
<evidence type="ECO:0000256" key="1">
    <source>
        <dbReference type="SAM" id="MobiDB-lite"/>
    </source>
</evidence>
<dbReference type="EMBL" id="RWGY01000026">
    <property type="protein sequence ID" value="TVU22122.1"/>
    <property type="molecule type" value="Genomic_DNA"/>
</dbReference>
<gene>
    <name evidence="4" type="ORF">EJB05_31804</name>
</gene>
<dbReference type="CDD" id="cd12266">
    <property type="entry name" value="RRM_like_XS"/>
    <property type="match status" value="1"/>
</dbReference>
<name>A0A5J9UEJ5_9POAL</name>
<evidence type="ECO:0000313" key="5">
    <source>
        <dbReference type="Proteomes" id="UP000324897"/>
    </source>
</evidence>
<evidence type="ECO:0000259" key="3">
    <source>
        <dbReference type="Pfam" id="PF03469"/>
    </source>
</evidence>
<feature type="region of interest" description="Disordered" evidence="1">
    <location>
        <begin position="240"/>
        <end position="261"/>
    </location>
</feature>
<reference evidence="4 5" key="1">
    <citation type="journal article" date="2019" name="Sci. Rep.">
        <title>A high-quality genome of Eragrostis curvula grass provides insights into Poaceae evolution and supports new strategies to enhance forage quality.</title>
        <authorList>
            <person name="Carballo J."/>
            <person name="Santos B.A.C.M."/>
            <person name="Zappacosta D."/>
            <person name="Garbus I."/>
            <person name="Selva J.P."/>
            <person name="Gallo C.A."/>
            <person name="Diaz A."/>
            <person name="Albertini E."/>
            <person name="Caccamo M."/>
            <person name="Echenique V."/>
        </authorList>
    </citation>
    <scope>NUCLEOTIDE SEQUENCE [LARGE SCALE GENOMIC DNA]</scope>
    <source>
        <strain evidence="5">cv. Victoria</strain>
        <tissue evidence="4">Leaf</tissue>
    </source>
</reference>
<accession>A0A5J9UEJ5</accession>
<evidence type="ECO:0000313" key="4">
    <source>
        <dbReference type="EMBL" id="TVU22122.1"/>
    </source>
</evidence>
<dbReference type="InterPro" id="IPR005379">
    <property type="entry name" value="FDM1-5/IDN2_XH"/>
</dbReference>
<sequence length="528" mass="61778">MERQHLENRDEQFVWPWMGVLVNVPTEWKNGRHVGESGNRLKEQLSLFCPQKVIPLWNYRGHTGNAIVEFAKDWSGFKNALAFENHFEAEGFGKRDWRVTRHPRSEMYGWVARADDHRCPGPIGDYLRKNGDLKTIADLESEGTRKTDKLVANLANQIDVKNRHVQELEIKCNETTASLERVMEQKDQILHDYNEEIRKIQQIARRHSQKIMDENQKLRSDLESKMQELDLRSKELDELASRSDYDRRNMEQEKEKNKMKTKHLMMATREQQRADENVLKLVEEQKREKEAALDKILKLEQQLNAKQKLELEIQQLQGKLEVMKHMPGEEDSESKKKIDELSEELQDKYEEMDAMESLNQTLVVKERKSNDELQHARKELIAGFENRTAGQPNISVKRMGELDLKAFGTVLAKRLSKDDAQAASAMLCSKWEAEIRNPNWYPFRVVMVDGKETLILSDDDEKLKNLKEEHGEEIYALVTKGLNEIIEYNPSGRYPVPELWNNKEGRKATLKEAVQHVIKQLKSNKRKR</sequence>
<organism evidence="4 5">
    <name type="scientific">Eragrostis curvula</name>
    <name type="common">weeping love grass</name>
    <dbReference type="NCBI Taxonomy" id="38414"/>
    <lineage>
        <taxon>Eukaryota</taxon>
        <taxon>Viridiplantae</taxon>
        <taxon>Streptophyta</taxon>
        <taxon>Embryophyta</taxon>
        <taxon>Tracheophyta</taxon>
        <taxon>Spermatophyta</taxon>
        <taxon>Magnoliopsida</taxon>
        <taxon>Liliopsida</taxon>
        <taxon>Poales</taxon>
        <taxon>Poaceae</taxon>
        <taxon>PACMAD clade</taxon>
        <taxon>Chloridoideae</taxon>
        <taxon>Eragrostideae</taxon>
        <taxon>Eragrostidinae</taxon>
        <taxon>Eragrostis</taxon>
    </lineage>
</organism>
<feature type="compositionally biased region" description="Basic and acidic residues" evidence="1">
    <location>
        <begin position="240"/>
        <end position="258"/>
    </location>
</feature>
<dbReference type="Proteomes" id="UP000324897">
    <property type="component" value="Unassembled WGS sequence"/>
</dbReference>
<dbReference type="InterPro" id="IPR005380">
    <property type="entry name" value="XS_domain"/>
</dbReference>
<dbReference type="InterPro" id="IPR038588">
    <property type="entry name" value="XS_domain_sf"/>
</dbReference>
<dbReference type="InterPro" id="IPR045177">
    <property type="entry name" value="FDM1-5/IDN2"/>
</dbReference>
<dbReference type="PANTHER" id="PTHR21596:SF3">
    <property type="entry name" value="FACTOR OF DNA METHYLATION 1-RELATED"/>
    <property type="match status" value="1"/>
</dbReference>
<feature type="domain" description="Factor of DNA methylation 1-5/IDN2" evidence="3">
    <location>
        <begin position="397"/>
        <end position="527"/>
    </location>
</feature>
<dbReference type="Pfam" id="PF03468">
    <property type="entry name" value="XS"/>
    <property type="match status" value="1"/>
</dbReference>
<proteinExistence type="predicted"/>
<dbReference type="Pfam" id="PF03469">
    <property type="entry name" value="XH"/>
    <property type="match status" value="1"/>
</dbReference>
<dbReference type="AlphaFoldDB" id="A0A5J9UEJ5"/>
<keyword evidence="5" id="KW-1185">Reference proteome</keyword>
<evidence type="ECO:0000259" key="2">
    <source>
        <dbReference type="Pfam" id="PF03468"/>
    </source>
</evidence>